<reference evidence="1 2" key="1">
    <citation type="journal article" date="2015" name="Antonie Van Leeuwenhoek">
        <title>Streptomyces klenkii sp. nov., isolated from deep marine sediment.</title>
        <authorList>
            <person name="Veyisoglu A."/>
            <person name="Sahin N."/>
        </authorList>
    </citation>
    <scope>NUCLEOTIDE SEQUENCE [LARGE SCALE GENOMIC DNA]</scope>
    <source>
        <strain evidence="1 2">KCTC 29202</strain>
    </source>
</reference>
<dbReference type="EMBL" id="RBAM01000001">
    <property type="protein sequence ID" value="RKN77341.1"/>
    <property type="molecule type" value="Genomic_DNA"/>
</dbReference>
<dbReference type="RefSeq" id="WP_120752956.1">
    <property type="nucleotide sequence ID" value="NZ_JBIBGF010000001.1"/>
</dbReference>
<sequence length="122" mass="12653">MSAPIEFDVKYVPESPVVTVQATGITDTALSVKVTDLDLQQVIFHPKTPLSDVLSGLVNDLAGRAPSIVKNKVTALTPDIPIGKPIGCDIPIGGATVHVKLTSPELAAHGDMLMISGNADVS</sequence>
<comment type="caution">
    <text evidence="1">The sequence shown here is derived from an EMBL/GenBank/DDBJ whole genome shotgun (WGS) entry which is preliminary data.</text>
</comment>
<gene>
    <name evidence="1" type="ORF">D7231_00950</name>
</gene>
<accession>A0A3B0BXV9</accession>
<evidence type="ECO:0000313" key="1">
    <source>
        <dbReference type="EMBL" id="RKN77341.1"/>
    </source>
</evidence>
<keyword evidence="2" id="KW-1185">Reference proteome</keyword>
<dbReference type="Proteomes" id="UP000270343">
    <property type="component" value="Unassembled WGS sequence"/>
</dbReference>
<evidence type="ECO:0000313" key="2">
    <source>
        <dbReference type="Proteomes" id="UP000270343"/>
    </source>
</evidence>
<name>A0A3B0BXV9_9ACTN</name>
<dbReference type="AlphaFoldDB" id="A0A3B0BXV9"/>
<proteinExistence type="predicted"/>
<organism evidence="1 2">
    <name type="scientific">Streptomyces klenkii</name>
    <dbReference type="NCBI Taxonomy" id="1420899"/>
    <lineage>
        <taxon>Bacteria</taxon>
        <taxon>Bacillati</taxon>
        <taxon>Actinomycetota</taxon>
        <taxon>Actinomycetes</taxon>
        <taxon>Kitasatosporales</taxon>
        <taxon>Streptomycetaceae</taxon>
        <taxon>Streptomyces</taxon>
    </lineage>
</organism>
<dbReference type="OrthoDB" id="4218283at2"/>
<protein>
    <submittedName>
        <fullName evidence="1">Uncharacterized protein</fullName>
    </submittedName>
</protein>